<name>A0A812HZ52_9DINO</name>
<evidence type="ECO:0000256" key="1">
    <source>
        <dbReference type="SAM" id="MobiDB-lite"/>
    </source>
</evidence>
<feature type="region of interest" description="Disordered" evidence="1">
    <location>
        <begin position="447"/>
        <end position="596"/>
    </location>
</feature>
<feature type="compositionally biased region" description="Basic and acidic residues" evidence="1">
    <location>
        <begin position="494"/>
        <end position="505"/>
    </location>
</feature>
<dbReference type="Proteomes" id="UP000604046">
    <property type="component" value="Unassembled WGS sequence"/>
</dbReference>
<evidence type="ECO:0000313" key="4">
    <source>
        <dbReference type="Proteomes" id="UP000604046"/>
    </source>
</evidence>
<dbReference type="AlphaFoldDB" id="A0A812HZ52"/>
<sequence length="596" mass="65570">MDAERACSQSFGEPSKFKQIWNTGEHLLGLLPPVKIWRKTSEERQKKFKFVMGLFMSACLNVADFVSDWYVVLQYGCVIPSALNTSCNLESGRSCESHPWWFAFGVFMLIGSNLVQSVGWAGMAVAGGDGFLLEHHYIHQIDTWSRWLLAVVICFTLAFCQLHYVVELILAFHLGDPMTGGGSGDFGGIRGRALIFRELATQILESGPQLYFQSYVVFAAGSSGDLVTILSVGISIMALSHGILNFWLLFPTRKDALKKLSYRVVSFLWLSSDQAVRAAGCALALSTHIRPYGPALVGLAAVMTMGVIVWTRAKDYGTKDQLLLHALFLATYLLPAVIWIDRGDPRDGLAVERALLVRWVEMAGVALLSYLLAKTNCGHTPVHESLGLFGLVIFNFVCYQAMQYVEIGKFQPCGCLQREGVREELELKKNVGQDGSEDAAYLSLDSERQRAEAEKYSGNTGPTSVQSEARRMDPSGDSPRRQKVTKKAKRRKPKSTEVEVTRTEIEGGAVDEGDASAEDKISFDFTDTEKRQPTEVHEAEAARPDTPNPKAKESTNGMRKGNGQKGAAARSTYLDATIIGHREEGDEVAAGDGRAD</sequence>
<organism evidence="3 4">
    <name type="scientific">Symbiodinium natans</name>
    <dbReference type="NCBI Taxonomy" id="878477"/>
    <lineage>
        <taxon>Eukaryota</taxon>
        <taxon>Sar</taxon>
        <taxon>Alveolata</taxon>
        <taxon>Dinophyceae</taxon>
        <taxon>Suessiales</taxon>
        <taxon>Symbiodiniaceae</taxon>
        <taxon>Symbiodinium</taxon>
    </lineage>
</organism>
<dbReference type="EMBL" id="CAJNDS010000125">
    <property type="protein sequence ID" value="CAE6966475.1"/>
    <property type="molecule type" value="Genomic_DNA"/>
</dbReference>
<proteinExistence type="predicted"/>
<reference evidence="3" key="1">
    <citation type="submission" date="2021-02" db="EMBL/GenBank/DDBJ databases">
        <authorList>
            <person name="Dougan E. K."/>
            <person name="Rhodes N."/>
            <person name="Thang M."/>
            <person name="Chan C."/>
        </authorList>
    </citation>
    <scope>NUCLEOTIDE SEQUENCE</scope>
</reference>
<feature type="transmembrane region" description="Helical" evidence="2">
    <location>
        <begin position="147"/>
        <end position="166"/>
    </location>
</feature>
<evidence type="ECO:0000256" key="2">
    <source>
        <dbReference type="SAM" id="Phobius"/>
    </source>
</evidence>
<protein>
    <recommendedName>
        <fullName evidence="5">Transmembrane protein</fullName>
    </recommendedName>
</protein>
<keyword evidence="2" id="KW-0472">Membrane</keyword>
<comment type="caution">
    <text evidence="3">The sequence shown here is derived from an EMBL/GenBank/DDBJ whole genome shotgun (WGS) entry which is preliminary data.</text>
</comment>
<feature type="compositionally biased region" description="Basic and acidic residues" evidence="1">
    <location>
        <begin position="468"/>
        <end position="480"/>
    </location>
</feature>
<gene>
    <name evidence="3" type="ORF">SNAT2548_LOCUS2216</name>
</gene>
<feature type="transmembrane region" description="Helical" evidence="2">
    <location>
        <begin position="385"/>
        <end position="402"/>
    </location>
</feature>
<keyword evidence="2" id="KW-1133">Transmembrane helix</keyword>
<feature type="compositionally biased region" description="Basic residues" evidence="1">
    <location>
        <begin position="481"/>
        <end position="493"/>
    </location>
</feature>
<feature type="compositionally biased region" description="Basic and acidic residues" evidence="1">
    <location>
        <begin position="517"/>
        <end position="543"/>
    </location>
</feature>
<keyword evidence="2" id="KW-0812">Transmembrane</keyword>
<feature type="transmembrane region" description="Helical" evidence="2">
    <location>
        <begin position="322"/>
        <end position="340"/>
    </location>
</feature>
<accession>A0A812HZ52</accession>
<evidence type="ECO:0000313" key="3">
    <source>
        <dbReference type="EMBL" id="CAE6966475.1"/>
    </source>
</evidence>
<evidence type="ECO:0008006" key="5">
    <source>
        <dbReference type="Google" id="ProtNLM"/>
    </source>
</evidence>
<feature type="transmembrane region" description="Helical" evidence="2">
    <location>
        <begin position="100"/>
        <end position="126"/>
    </location>
</feature>
<feature type="transmembrane region" description="Helical" evidence="2">
    <location>
        <begin position="226"/>
        <end position="250"/>
    </location>
</feature>
<feature type="transmembrane region" description="Helical" evidence="2">
    <location>
        <begin position="355"/>
        <end position="373"/>
    </location>
</feature>
<feature type="transmembrane region" description="Helical" evidence="2">
    <location>
        <begin position="48"/>
        <end position="66"/>
    </location>
</feature>
<feature type="compositionally biased region" description="Polar residues" evidence="1">
    <location>
        <begin position="457"/>
        <end position="467"/>
    </location>
</feature>
<keyword evidence="4" id="KW-1185">Reference proteome</keyword>